<protein>
    <recommendedName>
        <fullName evidence="9">3-methylmercaptopropionyl-CoA dehydrogenase</fullName>
        <ecNumber evidence="8">1.3.99.41</ecNumber>
    </recommendedName>
</protein>
<organism evidence="15 16">
    <name type="scientific">Methylocaldum marinum</name>
    <dbReference type="NCBI Taxonomy" id="1432792"/>
    <lineage>
        <taxon>Bacteria</taxon>
        <taxon>Pseudomonadati</taxon>
        <taxon>Pseudomonadota</taxon>
        <taxon>Gammaproteobacteria</taxon>
        <taxon>Methylococcales</taxon>
        <taxon>Methylococcaceae</taxon>
        <taxon>Methylocaldum</taxon>
    </lineage>
</organism>
<keyword evidence="5 10" id="KW-0560">Oxidoreductase</keyword>
<feature type="domain" description="Acyl-CoA dehydrogenase/oxidase C-terminal" evidence="11">
    <location>
        <begin position="282"/>
        <end position="450"/>
    </location>
</feature>
<evidence type="ECO:0000256" key="9">
    <source>
        <dbReference type="ARBA" id="ARBA00069043"/>
    </source>
</evidence>
<comment type="function">
    <text evidence="7">Involved in the assimilation of dimethylsulphoniopropionate (DMSP), an important compound in the fixation of carbon in marine phytoplankton, by mediating the conversion of 3-(methylthio)propanoyl-CoA (MMPA-CoA) to 3-(methylthio)acryloyl-CoA (MTA-CoA).</text>
</comment>
<dbReference type="PANTHER" id="PTHR42803">
    <property type="entry name" value="ACYL-COA DEHYDROGENASE"/>
    <property type="match status" value="1"/>
</dbReference>
<comment type="similarity">
    <text evidence="2 10">Belongs to the acyl-CoA dehydrogenase family.</text>
</comment>
<dbReference type="AlphaFoldDB" id="A0A250KWU1"/>
<evidence type="ECO:0000256" key="10">
    <source>
        <dbReference type="RuleBase" id="RU362125"/>
    </source>
</evidence>
<evidence type="ECO:0000256" key="1">
    <source>
        <dbReference type="ARBA" id="ARBA00001974"/>
    </source>
</evidence>
<reference evidence="15 16" key="1">
    <citation type="submission" date="2016-12" db="EMBL/GenBank/DDBJ databases">
        <title>Genome sequencing of Methylocaldum marinum.</title>
        <authorList>
            <person name="Takeuchi M."/>
            <person name="Kamagata Y."/>
            <person name="Hiraoka S."/>
            <person name="Oshima K."/>
            <person name="Hattori M."/>
            <person name="Iwasaki W."/>
        </authorList>
    </citation>
    <scope>NUCLEOTIDE SEQUENCE [LARGE SCALE GENOMIC DNA]</scope>
    <source>
        <strain evidence="15 16">S8</strain>
    </source>
</reference>
<proteinExistence type="inferred from homology"/>
<dbReference type="InterPro" id="IPR037069">
    <property type="entry name" value="AcylCoA_DH/ox_N_sf"/>
</dbReference>
<keyword evidence="16" id="KW-1185">Reference proteome</keyword>
<feature type="domain" description="Acyl-CoA oxidase/dehydrogenase middle" evidence="12">
    <location>
        <begin position="162"/>
        <end position="271"/>
    </location>
</feature>
<dbReference type="Pfam" id="PF02771">
    <property type="entry name" value="Acyl-CoA_dh_N"/>
    <property type="match status" value="1"/>
</dbReference>
<evidence type="ECO:0000256" key="5">
    <source>
        <dbReference type="ARBA" id="ARBA00023002"/>
    </source>
</evidence>
<dbReference type="InterPro" id="IPR006091">
    <property type="entry name" value="Acyl-CoA_Oxase/DH_mid-dom"/>
</dbReference>
<gene>
    <name evidence="15" type="ORF">sS8_4053</name>
</gene>
<dbReference type="Gene3D" id="2.40.110.10">
    <property type="entry name" value="Butyryl-CoA Dehydrogenase, subunit A, domain 2"/>
    <property type="match status" value="1"/>
</dbReference>
<feature type="domain" description="Acetyl-CoA dehydrogenase-like C-terminal" evidence="14">
    <location>
        <begin position="469"/>
        <end position="589"/>
    </location>
</feature>
<dbReference type="Gene3D" id="1.20.140.10">
    <property type="entry name" value="Butyryl-CoA Dehydrogenase, subunit A, domain 3"/>
    <property type="match status" value="1"/>
</dbReference>
<evidence type="ECO:0000256" key="4">
    <source>
        <dbReference type="ARBA" id="ARBA00022827"/>
    </source>
</evidence>
<dbReference type="InterPro" id="IPR009075">
    <property type="entry name" value="AcylCo_DH/oxidase_C"/>
</dbReference>
<dbReference type="PANTHER" id="PTHR42803:SF1">
    <property type="entry name" value="BROAD-SPECIFICITY LINEAR ACYL-COA DEHYDROGENASE FADE5"/>
    <property type="match status" value="1"/>
</dbReference>
<evidence type="ECO:0000256" key="3">
    <source>
        <dbReference type="ARBA" id="ARBA00022630"/>
    </source>
</evidence>
<evidence type="ECO:0000256" key="8">
    <source>
        <dbReference type="ARBA" id="ARBA00066694"/>
    </source>
</evidence>
<dbReference type="OrthoDB" id="9764895at2"/>
<comment type="cofactor">
    <cofactor evidence="1 10">
        <name>FAD</name>
        <dbReference type="ChEBI" id="CHEBI:57692"/>
    </cofactor>
</comment>
<evidence type="ECO:0000259" key="11">
    <source>
        <dbReference type="Pfam" id="PF00441"/>
    </source>
</evidence>
<evidence type="ECO:0000259" key="12">
    <source>
        <dbReference type="Pfam" id="PF02770"/>
    </source>
</evidence>
<evidence type="ECO:0000256" key="7">
    <source>
        <dbReference type="ARBA" id="ARBA00058683"/>
    </source>
</evidence>
<dbReference type="FunFam" id="2.40.110.10:FF:000031">
    <property type="entry name" value="Acyl-CoA dehydrogenase, putative"/>
    <property type="match status" value="1"/>
</dbReference>
<dbReference type="Pfam" id="PF00441">
    <property type="entry name" value="Acyl-CoA_dh_1"/>
    <property type="match status" value="1"/>
</dbReference>
<keyword evidence="4 10" id="KW-0274">FAD</keyword>
<evidence type="ECO:0000313" key="16">
    <source>
        <dbReference type="Proteomes" id="UP000266313"/>
    </source>
</evidence>
<evidence type="ECO:0000259" key="13">
    <source>
        <dbReference type="Pfam" id="PF02771"/>
    </source>
</evidence>
<dbReference type="Pfam" id="PF12806">
    <property type="entry name" value="Acyl-CoA_dh_C"/>
    <property type="match status" value="1"/>
</dbReference>
<dbReference type="EMBL" id="AP017928">
    <property type="protein sequence ID" value="BBA35984.1"/>
    <property type="molecule type" value="Genomic_DNA"/>
</dbReference>
<comment type="catalytic activity">
    <reaction evidence="6">
        <text>3-(methylsulfanyl)propanoyl-CoA + oxidized [electron-transfer flavoprotein] + H(+) = 3-(methylsulfanyl)acryloyl-CoA + reduced [electron-transfer flavoprotein]</text>
        <dbReference type="Rhea" id="RHEA:52612"/>
        <dbReference type="Rhea" id="RHEA-COMP:10685"/>
        <dbReference type="Rhea" id="RHEA-COMP:10686"/>
        <dbReference type="ChEBI" id="CHEBI:15378"/>
        <dbReference type="ChEBI" id="CHEBI:57692"/>
        <dbReference type="ChEBI" id="CHEBI:58307"/>
        <dbReference type="ChEBI" id="CHEBI:82815"/>
        <dbReference type="ChEBI" id="CHEBI:84994"/>
        <dbReference type="EC" id="1.3.99.41"/>
    </reaction>
    <physiologicalReaction direction="left-to-right" evidence="6">
        <dbReference type="Rhea" id="RHEA:52613"/>
    </physiologicalReaction>
</comment>
<evidence type="ECO:0000313" key="15">
    <source>
        <dbReference type="EMBL" id="BBA35984.1"/>
    </source>
</evidence>
<dbReference type="InterPro" id="IPR013786">
    <property type="entry name" value="AcylCoA_DH/ox_N"/>
</dbReference>
<dbReference type="SUPFAM" id="SSF47203">
    <property type="entry name" value="Acyl-CoA dehydrogenase C-terminal domain-like"/>
    <property type="match status" value="1"/>
</dbReference>
<keyword evidence="3 10" id="KW-0285">Flavoprotein</keyword>
<dbReference type="InterPro" id="IPR009100">
    <property type="entry name" value="AcylCoA_DH/oxidase_NM_dom_sf"/>
</dbReference>
<dbReference type="GO" id="GO:0016627">
    <property type="term" value="F:oxidoreductase activity, acting on the CH-CH group of donors"/>
    <property type="evidence" value="ECO:0007669"/>
    <property type="project" value="InterPro"/>
</dbReference>
<dbReference type="InterPro" id="IPR046373">
    <property type="entry name" value="Acyl-CoA_Oxase/DH_mid-dom_sf"/>
</dbReference>
<name>A0A250KWU1_9GAMM</name>
<evidence type="ECO:0000259" key="14">
    <source>
        <dbReference type="Pfam" id="PF12806"/>
    </source>
</evidence>
<dbReference type="KEGG" id="mmai:sS8_4053"/>
<dbReference type="GO" id="GO:0050660">
    <property type="term" value="F:flavin adenine dinucleotide binding"/>
    <property type="evidence" value="ECO:0007669"/>
    <property type="project" value="InterPro"/>
</dbReference>
<evidence type="ECO:0000256" key="2">
    <source>
        <dbReference type="ARBA" id="ARBA00009347"/>
    </source>
</evidence>
<sequence>MATYKAPLRDMRFIYHEFLADQHLGDMPGMEDVPPELVDAVLEEMAKVAENILFPLNRSGDEEGCRFENGEVYTPRGFKEAYQRFREGGWPGLTSLPEYGGQGLPETVYVLTSEMMSASNLSFAIYTKLTHGAYQLLLKTASEEIKNLYLPNMVEGRWTGTMCLTEPQCGTDLGLLRTKAVRQPDGTYRLTGNKIFISGGEQDLSENIIQMVLARAPDAPPGVKGISLFLVPKFLVNPDGSLGPRNRIFCTAIEHKMGIKGSSTCSLSLEDATGYLIGDLHKGLRAMFVMMNSARLEVGLQGLGLGEVAYQNAAAYAKERLQGRALTGPKNPEKPADPLIVHPDVRRMLLTMRAYTEGMRAMSAWVGAQLDKENRHPDPAVRQEAEDFVALLTPVVKAFFTDLGFETANLAMQVYGGHGYIREHGIEQFVRDARIAQIYEGANGIQALDLVGRKLPAHAGRYLRSFFHPVQRHLDERAGQAQLAFVIEPLAKAFGRLQRATAFIAERSLADPNQAGAAAYDYLHLFGLTTMAYCWARMAEIAQTEVENDTTGFYRAKLDTARFFMERILPRTSGLFSAILSGSGSIMAFRDEAF</sequence>
<dbReference type="Gene3D" id="1.10.540.10">
    <property type="entry name" value="Acyl-CoA dehydrogenase/oxidase, N-terminal domain"/>
    <property type="match status" value="1"/>
</dbReference>
<evidence type="ECO:0000256" key="6">
    <source>
        <dbReference type="ARBA" id="ARBA00051388"/>
    </source>
</evidence>
<dbReference type="InterPro" id="IPR052166">
    <property type="entry name" value="Diverse_Acyl-CoA_DH"/>
</dbReference>
<dbReference type="RefSeq" id="WP_119631244.1">
    <property type="nucleotide sequence ID" value="NZ_AP017928.1"/>
</dbReference>
<dbReference type="InterPro" id="IPR025878">
    <property type="entry name" value="Acyl-CoA_dh-like_C_dom"/>
</dbReference>
<dbReference type="InterPro" id="IPR036250">
    <property type="entry name" value="AcylCo_DH-like_C"/>
</dbReference>
<accession>A0A250KWU1</accession>
<dbReference type="Pfam" id="PF02770">
    <property type="entry name" value="Acyl-CoA_dh_M"/>
    <property type="match status" value="1"/>
</dbReference>
<dbReference type="Proteomes" id="UP000266313">
    <property type="component" value="Chromosome"/>
</dbReference>
<feature type="domain" description="Acyl-CoA dehydrogenase/oxidase N-terminal" evidence="13">
    <location>
        <begin position="75"/>
        <end position="156"/>
    </location>
</feature>
<dbReference type="EC" id="1.3.99.41" evidence="8"/>
<dbReference type="SUPFAM" id="SSF56645">
    <property type="entry name" value="Acyl-CoA dehydrogenase NM domain-like"/>
    <property type="match status" value="1"/>
</dbReference>